<keyword evidence="5" id="KW-0378">Hydrolase</keyword>
<comment type="similarity">
    <text evidence="2">Belongs to the peptidase S9A family.</text>
</comment>
<dbReference type="GO" id="GO:0004252">
    <property type="term" value="F:serine-type endopeptidase activity"/>
    <property type="evidence" value="ECO:0007669"/>
    <property type="project" value="UniProtKB-EC"/>
</dbReference>
<evidence type="ECO:0000256" key="6">
    <source>
        <dbReference type="ARBA" id="ARBA00022825"/>
    </source>
</evidence>
<dbReference type="PANTHER" id="PTHR42881:SF2">
    <property type="entry name" value="PROLYL ENDOPEPTIDASE"/>
    <property type="match status" value="1"/>
</dbReference>
<dbReference type="SUPFAM" id="SSF50993">
    <property type="entry name" value="Peptidase/esterase 'gauge' domain"/>
    <property type="match status" value="1"/>
</dbReference>
<gene>
    <name evidence="10" type="ORF">ENS31_14955</name>
</gene>
<evidence type="ECO:0000256" key="4">
    <source>
        <dbReference type="ARBA" id="ARBA00022670"/>
    </source>
</evidence>
<dbReference type="FunFam" id="2.130.10.120:FF:000001">
    <property type="entry name" value="Prolyl endopeptidase"/>
    <property type="match status" value="1"/>
</dbReference>
<evidence type="ECO:0000256" key="5">
    <source>
        <dbReference type="ARBA" id="ARBA00022801"/>
    </source>
</evidence>
<dbReference type="Pfam" id="PF02897">
    <property type="entry name" value="Peptidase_S9_N"/>
    <property type="match status" value="1"/>
</dbReference>
<dbReference type="PANTHER" id="PTHR42881">
    <property type="entry name" value="PROLYL ENDOPEPTIDASE"/>
    <property type="match status" value="1"/>
</dbReference>
<name>A0A7V2ZMQ9_9BACT</name>
<keyword evidence="6" id="KW-0720">Serine protease</keyword>
<dbReference type="GO" id="GO:0070012">
    <property type="term" value="F:oligopeptidase activity"/>
    <property type="evidence" value="ECO:0007669"/>
    <property type="project" value="TreeGrafter"/>
</dbReference>
<dbReference type="EMBL" id="DSUJ01000011">
    <property type="protein sequence ID" value="HFI92816.1"/>
    <property type="molecule type" value="Genomic_DNA"/>
</dbReference>
<sequence>MKYLLTIIALTLFATNLHSQMKYPETKKVDVTDNYHGTIVADPYRWFEDDNSEETKAWVEAQNKVTFDYLSKISFREKIKERFTKLYNYPKYSAPFRAGNKYYFFKNDGLQNQSVMYVMDKLDGEPKVFLDPNKFSEDGTKSLSNYSFSKDGKWFVYGISTGGSDWDEFFVMNALTGEKLKDHLKWIKFSGIAWKGDGFYYSRYPEPTGSELSQKNQYSKVYYHKLGTDQSEDFVVYEDATKPDRGFYAGTTEDERFLIISFSEGTSNNGFIVKDLSVPNSQFITIVDDLNNNYGVVDNVGDKLLVLTDYQAPKYRLILIDPKNPSRENWKDVIPENKNVLQSVQIIGEKLIATYMQDASHHVYLFNLEGKPEGEIKLPSLGTVGFSGRRDDNVAFYSFTSFTYPGTIYKFDVSTKKSELFRQTELDFDFDNYETKQVFYTSKDGTKIPMFIVHKKGLKLDGNNPTYLYSYGGFNISLLPSFSTSRLIFLENGGVFAMPNIRGGGEYGEEWHKAGMLDKKQNVFDDFIAAAEYLINEGYTNPNKLACAGGSNGGLLIGAVINQRPDLFKVALPAVGVMDMLRFHKFTIGYYWVVEYGSSDDPEQFKFLYAYSPLHNIKDNVNYPAVLVTTADHDDRVVPAHSFKYIATLQEKYKGKNPVLIRIETKAGHGAGKPTSKIIEEIADVWSFVFHNLGIEPKY</sequence>
<evidence type="ECO:0000256" key="1">
    <source>
        <dbReference type="ARBA" id="ARBA00001070"/>
    </source>
</evidence>
<dbReference type="InterPro" id="IPR023302">
    <property type="entry name" value="Pept_S9A_N"/>
</dbReference>
<dbReference type="EC" id="3.4.21.26" evidence="3"/>
<dbReference type="FunFam" id="3.40.50.1820:FF:000005">
    <property type="entry name" value="Prolyl endopeptidase"/>
    <property type="match status" value="1"/>
</dbReference>
<dbReference type="InterPro" id="IPR002470">
    <property type="entry name" value="Peptidase_S9A"/>
</dbReference>
<keyword evidence="4" id="KW-0645">Protease</keyword>
<evidence type="ECO:0000259" key="9">
    <source>
        <dbReference type="Pfam" id="PF02897"/>
    </source>
</evidence>
<evidence type="ECO:0000256" key="3">
    <source>
        <dbReference type="ARBA" id="ARBA00011897"/>
    </source>
</evidence>
<reference evidence="10" key="1">
    <citation type="journal article" date="2020" name="mSystems">
        <title>Genome- and Community-Level Interaction Insights into Carbon Utilization and Element Cycling Functions of Hydrothermarchaeota in Hydrothermal Sediment.</title>
        <authorList>
            <person name="Zhou Z."/>
            <person name="Liu Y."/>
            <person name="Xu W."/>
            <person name="Pan J."/>
            <person name="Luo Z.H."/>
            <person name="Li M."/>
        </authorList>
    </citation>
    <scope>NUCLEOTIDE SEQUENCE [LARGE SCALE GENOMIC DNA]</scope>
    <source>
        <strain evidence="10">SpSt-479</strain>
    </source>
</reference>
<dbReference type="InterPro" id="IPR001375">
    <property type="entry name" value="Peptidase_S9_cat"/>
</dbReference>
<evidence type="ECO:0000259" key="8">
    <source>
        <dbReference type="Pfam" id="PF00326"/>
    </source>
</evidence>
<dbReference type="GO" id="GO:0005829">
    <property type="term" value="C:cytosol"/>
    <property type="evidence" value="ECO:0007669"/>
    <property type="project" value="TreeGrafter"/>
</dbReference>
<dbReference type="GO" id="GO:0006508">
    <property type="term" value="P:proteolysis"/>
    <property type="evidence" value="ECO:0007669"/>
    <property type="project" value="UniProtKB-KW"/>
</dbReference>
<comment type="caution">
    <text evidence="10">The sequence shown here is derived from an EMBL/GenBank/DDBJ whole genome shotgun (WGS) entry which is preliminary data.</text>
</comment>
<dbReference type="Gene3D" id="3.40.50.1820">
    <property type="entry name" value="alpha/beta hydrolase"/>
    <property type="match status" value="1"/>
</dbReference>
<dbReference type="InterPro" id="IPR029058">
    <property type="entry name" value="AB_hydrolase_fold"/>
</dbReference>
<dbReference type="InterPro" id="IPR002471">
    <property type="entry name" value="Pept_S9_AS"/>
</dbReference>
<dbReference type="SUPFAM" id="SSF53474">
    <property type="entry name" value="alpha/beta-Hydrolases"/>
    <property type="match status" value="1"/>
</dbReference>
<feature type="signal peptide" evidence="7">
    <location>
        <begin position="1"/>
        <end position="19"/>
    </location>
</feature>
<comment type="catalytic activity">
    <reaction evidence="1">
        <text>Hydrolysis of Pro-|-Xaa &gt;&gt; Ala-|-Xaa in oligopeptides.</text>
        <dbReference type="EC" id="3.4.21.26"/>
    </reaction>
</comment>
<evidence type="ECO:0000256" key="7">
    <source>
        <dbReference type="SAM" id="SignalP"/>
    </source>
</evidence>
<organism evidence="10">
    <name type="scientific">Ignavibacterium album</name>
    <dbReference type="NCBI Taxonomy" id="591197"/>
    <lineage>
        <taxon>Bacteria</taxon>
        <taxon>Pseudomonadati</taxon>
        <taxon>Ignavibacteriota</taxon>
        <taxon>Ignavibacteria</taxon>
        <taxon>Ignavibacteriales</taxon>
        <taxon>Ignavibacteriaceae</taxon>
        <taxon>Ignavibacterium</taxon>
    </lineage>
</organism>
<feature type="chain" id="PRO_5030981517" description="prolyl oligopeptidase" evidence="7">
    <location>
        <begin position="20"/>
        <end position="699"/>
    </location>
</feature>
<dbReference type="AlphaFoldDB" id="A0A7V2ZMQ9"/>
<keyword evidence="7" id="KW-0732">Signal</keyword>
<evidence type="ECO:0000313" key="10">
    <source>
        <dbReference type="EMBL" id="HFI92816.1"/>
    </source>
</evidence>
<proteinExistence type="inferred from homology"/>
<dbReference type="PRINTS" id="PR00862">
    <property type="entry name" value="PROLIGOPTASE"/>
</dbReference>
<feature type="domain" description="Peptidase S9 prolyl oligopeptidase catalytic" evidence="8">
    <location>
        <begin position="480"/>
        <end position="694"/>
    </location>
</feature>
<dbReference type="PROSITE" id="PS00708">
    <property type="entry name" value="PRO_ENDOPEP_SER"/>
    <property type="match status" value="1"/>
</dbReference>
<dbReference type="InterPro" id="IPR051167">
    <property type="entry name" value="Prolyl_oligopep/macrocyclase"/>
</dbReference>
<dbReference type="Pfam" id="PF00326">
    <property type="entry name" value="Peptidase_S9"/>
    <property type="match status" value="1"/>
</dbReference>
<feature type="domain" description="Peptidase S9A N-terminal" evidence="9">
    <location>
        <begin position="24"/>
        <end position="423"/>
    </location>
</feature>
<protein>
    <recommendedName>
        <fullName evidence="3">prolyl oligopeptidase</fullName>
        <ecNumber evidence="3">3.4.21.26</ecNumber>
    </recommendedName>
</protein>
<evidence type="ECO:0000256" key="2">
    <source>
        <dbReference type="ARBA" id="ARBA00005228"/>
    </source>
</evidence>
<dbReference type="Gene3D" id="2.130.10.120">
    <property type="entry name" value="Prolyl oligopeptidase, N-terminal domain"/>
    <property type="match status" value="1"/>
</dbReference>
<accession>A0A7V2ZMQ9</accession>